<gene>
    <name evidence="4" type="primary">cheC</name>
    <name evidence="4" type="ORF">NVIE_009880</name>
</gene>
<accession>A0A060HIR0</accession>
<evidence type="ECO:0000256" key="1">
    <source>
        <dbReference type="ARBA" id="ARBA00022500"/>
    </source>
</evidence>
<dbReference type="AlphaFoldDB" id="A0A060HIR0"/>
<reference evidence="4 5" key="1">
    <citation type="journal article" date="2014" name="Int. J. Syst. Evol. Microbiol.">
        <title>Nitrososphaera viennensis gen. nov., sp. nov., an aerobic and mesophilic, ammonia-oxidizing archaeon from soil and a member of the archaeal phylum Thaumarchaeota.</title>
        <authorList>
            <person name="Stieglmeier M."/>
            <person name="Klingl A."/>
            <person name="Alves R.J."/>
            <person name="Rittmann S.K."/>
            <person name="Melcher M."/>
            <person name="Leisch N."/>
            <person name="Schleper C."/>
        </authorList>
    </citation>
    <scope>NUCLEOTIDE SEQUENCE [LARGE SCALE GENOMIC DNA]</scope>
    <source>
        <strain evidence="4">EN76</strain>
    </source>
</reference>
<evidence type="ECO:0000313" key="4">
    <source>
        <dbReference type="EMBL" id="AIC15215.1"/>
    </source>
</evidence>
<name>A0A060HIR0_9ARCH</name>
<organism evidence="4 5">
    <name type="scientific">Nitrososphaera viennensis EN76</name>
    <dbReference type="NCBI Taxonomy" id="926571"/>
    <lineage>
        <taxon>Archaea</taxon>
        <taxon>Nitrososphaerota</taxon>
        <taxon>Nitrososphaeria</taxon>
        <taxon>Nitrososphaerales</taxon>
        <taxon>Nitrososphaeraceae</taxon>
        <taxon>Nitrososphaera</taxon>
    </lineage>
</organism>
<feature type="domain" description="CheC-like protein" evidence="3">
    <location>
        <begin position="111"/>
        <end position="145"/>
    </location>
</feature>
<dbReference type="SUPFAM" id="SSF103039">
    <property type="entry name" value="CheC-like"/>
    <property type="match status" value="1"/>
</dbReference>
<dbReference type="GO" id="GO:0006935">
    <property type="term" value="P:chemotaxis"/>
    <property type="evidence" value="ECO:0007669"/>
    <property type="project" value="UniProtKB-KW"/>
</dbReference>
<dbReference type="HOGENOM" id="CLU_087860_2_0_2"/>
<evidence type="ECO:0000259" key="3">
    <source>
        <dbReference type="Pfam" id="PF04509"/>
    </source>
</evidence>
<dbReference type="KEGG" id="nvn:NVIE_009880"/>
<dbReference type="GO" id="GO:0016787">
    <property type="term" value="F:hydrolase activity"/>
    <property type="evidence" value="ECO:0007669"/>
    <property type="project" value="UniProtKB-KW"/>
</dbReference>
<sequence length="204" mass="22324">MVMMTSLSETELKTLKGLLNSYMRTKTMPAFSMILGEDVEYSVRSMNMLHLQDIDGILLPFMNQEMCAIYLRAEGDVRIGMLLFMQEAQALTLAARLLGKDAMDRLDTLGKSSLAEVGNILLAGSFLNAISNSTGFRIDCSVPGFAIESLGAILGDPISEIAARTNSLILAGVELHGLKSNVRVYIFLFFGPEDIKKLLAHAKE</sequence>
<evidence type="ECO:0000313" key="5">
    <source>
        <dbReference type="Proteomes" id="UP000027093"/>
    </source>
</evidence>
<keyword evidence="2" id="KW-0378">Hydrolase</keyword>
<proteinExistence type="predicted"/>
<keyword evidence="5" id="KW-1185">Reference proteome</keyword>
<keyword evidence="1" id="KW-0145">Chemotaxis</keyword>
<dbReference type="STRING" id="926571.NVIE_009880"/>
<protein>
    <submittedName>
        <fullName evidence="4">Putative chemotaxis protein cheC</fullName>
    </submittedName>
</protein>
<dbReference type="Gene3D" id="3.40.1550.10">
    <property type="entry name" value="CheC-like"/>
    <property type="match status" value="1"/>
</dbReference>
<dbReference type="EMBL" id="CP007536">
    <property type="protein sequence ID" value="AIC15215.1"/>
    <property type="molecule type" value="Genomic_DNA"/>
</dbReference>
<dbReference type="Pfam" id="PF04509">
    <property type="entry name" value="CheC"/>
    <property type="match status" value="1"/>
</dbReference>
<evidence type="ECO:0000256" key="2">
    <source>
        <dbReference type="ARBA" id="ARBA00022801"/>
    </source>
</evidence>
<dbReference type="InterPro" id="IPR050992">
    <property type="entry name" value="CheZ_family_phosphatases"/>
</dbReference>
<dbReference type="CDD" id="cd17905">
    <property type="entry name" value="CheC-like"/>
    <property type="match status" value="1"/>
</dbReference>
<dbReference type="PANTHER" id="PTHR43693">
    <property type="entry name" value="PROTEIN PHOSPHATASE CHEZ"/>
    <property type="match status" value="1"/>
</dbReference>
<dbReference type="Proteomes" id="UP000027093">
    <property type="component" value="Chromosome"/>
</dbReference>
<dbReference type="InterPro" id="IPR007597">
    <property type="entry name" value="CheC"/>
</dbReference>
<dbReference type="PANTHER" id="PTHR43693:SF1">
    <property type="entry name" value="PROTEIN PHOSPHATASE CHEZ"/>
    <property type="match status" value="1"/>
</dbReference>
<dbReference type="InterPro" id="IPR028976">
    <property type="entry name" value="CheC-like_sf"/>
</dbReference>